<keyword evidence="4" id="KW-1185">Reference proteome</keyword>
<reference evidence="3" key="1">
    <citation type="submission" date="2025-08" db="UniProtKB">
        <authorList>
            <consortium name="Ensembl"/>
        </authorList>
    </citation>
    <scope>IDENTIFICATION</scope>
</reference>
<feature type="transmembrane region" description="Helical" evidence="2">
    <location>
        <begin position="45"/>
        <end position="64"/>
    </location>
</feature>
<dbReference type="AlphaFoldDB" id="A0A3Q3XB85"/>
<feature type="transmembrane region" description="Helical" evidence="2">
    <location>
        <begin position="12"/>
        <end position="39"/>
    </location>
</feature>
<evidence type="ECO:0000313" key="4">
    <source>
        <dbReference type="Proteomes" id="UP000261620"/>
    </source>
</evidence>
<proteinExistence type="predicted"/>
<keyword evidence="2" id="KW-0812">Transmembrane</keyword>
<sequence length="207" mass="22158">WFRVASGLLQGWFRACSGCFRTAAGLVISLIIIICYAASRYGGFSAVAISEMIFAMVFFGIFMMEMDKQIRVVNWVWSVSPFTIYKRIDVSILLEKGVFSKIILAAPQQMPNKEVGPCFTLKPGPEVNPPVTLPCAGLAQAGGGGGGGGGVCGGPRGQHHVVQHRLCDAKVLRARRFSSAFVRNEPLTSAPTSCSCADPKSGARTAR</sequence>
<protein>
    <submittedName>
        <fullName evidence="3">Uncharacterized protein</fullName>
    </submittedName>
</protein>
<evidence type="ECO:0000256" key="2">
    <source>
        <dbReference type="SAM" id="Phobius"/>
    </source>
</evidence>
<evidence type="ECO:0000256" key="1">
    <source>
        <dbReference type="SAM" id="MobiDB-lite"/>
    </source>
</evidence>
<dbReference type="Proteomes" id="UP000261620">
    <property type="component" value="Unplaced"/>
</dbReference>
<feature type="region of interest" description="Disordered" evidence="1">
    <location>
        <begin position="187"/>
        <end position="207"/>
    </location>
</feature>
<reference evidence="3" key="2">
    <citation type="submission" date="2025-09" db="UniProtKB">
        <authorList>
            <consortium name="Ensembl"/>
        </authorList>
    </citation>
    <scope>IDENTIFICATION</scope>
</reference>
<keyword evidence="2" id="KW-1133">Transmembrane helix</keyword>
<organism evidence="3 4">
    <name type="scientific">Mola mola</name>
    <name type="common">Ocean sunfish</name>
    <name type="synonym">Tetraodon mola</name>
    <dbReference type="NCBI Taxonomy" id="94237"/>
    <lineage>
        <taxon>Eukaryota</taxon>
        <taxon>Metazoa</taxon>
        <taxon>Chordata</taxon>
        <taxon>Craniata</taxon>
        <taxon>Vertebrata</taxon>
        <taxon>Euteleostomi</taxon>
        <taxon>Actinopterygii</taxon>
        <taxon>Neopterygii</taxon>
        <taxon>Teleostei</taxon>
        <taxon>Neoteleostei</taxon>
        <taxon>Acanthomorphata</taxon>
        <taxon>Eupercaria</taxon>
        <taxon>Tetraodontiformes</taxon>
        <taxon>Molidae</taxon>
        <taxon>Mola</taxon>
    </lineage>
</organism>
<evidence type="ECO:0000313" key="3">
    <source>
        <dbReference type="Ensembl" id="ENSMMOP00000022924.1"/>
    </source>
</evidence>
<keyword evidence="2" id="KW-0472">Membrane</keyword>
<name>A0A3Q3XB85_MOLML</name>
<dbReference type="Ensembl" id="ENSMMOT00000023305.1">
    <property type="protein sequence ID" value="ENSMMOP00000022924.1"/>
    <property type="gene ID" value="ENSMMOG00000017434.1"/>
</dbReference>
<accession>A0A3Q3XB85</accession>